<name>A0ABT4IVK2_9GAMM</name>
<feature type="region of interest" description="Disordered" evidence="1">
    <location>
        <begin position="25"/>
        <end position="62"/>
    </location>
</feature>
<feature type="signal peptide" evidence="2">
    <location>
        <begin position="1"/>
        <end position="25"/>
    </location>
</feature>
<organism evidence="3 4">
    <name type="scientific">Vreelandella janggokensis</name>
    <dbReference type="NCBI Taxonomy" id="370767"/>
    <lineage>
        <taxon>Bacteria</taxon>
        <taxon>Pseudomonadati</taxon>
        <taxon>Pseudomonadota</taxon>
        <taxon>Gammaproteobacteria</taxon>
        <taxon>Oceanospirillales</taxon>
        <taxon>Halomonadaceae</taxon>
        <taxon>Vreelandella</taxon>
    </lineage>
</organism>
<feature type="compositionally biased region" description="Acidic residues" evidence="1">
    <location>
        <begin position="29"/>
        <end position="62"/>
    </location>
</feature>
<keyword evidence="4" id="KW-1185">Reference proteome</keyword>
<comment type="caution">
    <text evidence="3">The sequence shown here is derived from an EMBL/GenBank/DDBJ whole genome shotgun (WGS) entry which is preliminary data.</text>
</comment>
<sequence length="62" mass="6447">MDKGFKAIGVALLLAFLAVGLTACGDDQGPAEEAGENIDETMEEAGDEIEEAGDEMEEAAEE</sequence>
<proteinExistence type="predicted"/>
<dbReference type="RefSeq" id="WP_085917018.1">
    <property type="nucleotide sequence ID" value="NZ_JAKNQT010000003.1"/>
</dbReference>
<accession>A0ABT4IVK2</accession>
<keyword evidence="2" id="KW-0732">Signal</keyword>
<evidence type="ECO:0000313" key="3">
    <source>
        <dbReference type="EMBL" id="MCZ0927699.1"/>
    </source>
</evidence>
<evidence type="ECO:0000313" key="4">
    <source>
        <dbReference type="Proteomes" id="UP001321125"/>
    </source>
</evidence>
<gene>
    <name evidence="3" type="ORF">L0635_11445</name>
</gene>
<evidence type="ECO:0000256" key="2">
    <source>
        <dbReference type="SAM" id="SignalP"/>
    </source>
</evidence>
<dbReference type="PROSITE" id="PS51257">
    <property type="entry name" value="PROKAR_LIPOPROTEIN"/>
    <property type="match status" value="1"/>
</dbReference>
<protein>
    <submittedName>
        <fullName evidence="3">Uncharacterized protein</fullName>
    </submittedName>
</protein>
<dbReference type="Proteomes" id="UP001321125">
    <property type="component" value="Unassembled WGS sequence"/>
</dbReference>
<evidence type="ECO:0000256" key="1">
    <source>
        <dbReference type="SAM" id="MobiDB-lite"/>
    </source>
</evidence>
<reference evidence="3 4" key="1">
    <citation type="submission" date="2022-02" db="EMBL/GenBank/DDBJ databases">
        <title>Study of halophilic communities from a Mexican lake.</title>
        <authorList>
            <person name="Hernandez-Soto L.M."/>
            <person name="Martinez-Abarca F."/>
            <person name="Ramirez-Saad H.C."/>
            <person name="Aguirre-Garrido J.F."/>
        </authorList>
    </citation>
    <scope>NUCLEOTIDE SEQUENCE [LARGE SCALE GENOMIC DNA]</scope>
    <source>
        <strain evidence="3 4">Hjan13</strain>
    </source>
</reference>
<dbReference type="EMBL" id="JAKNQU010000004">
    <property type="protein sequence ID" value="MCZ0927699.1"/>
    <property type="molecule type" value="Genomic_DNA"/>
</dbReference>
<feature type="chain" id="PRO_5047255342" evidence="2">
    <location>
        <begin position="26"/>
        <end position="62"/>
    </location>
</feature>